<evidence type="ECO:0000313" key="1">
    <source>
        <dbReference type="EMBL" id="KAJ1139963.1"/>
    </source>
</evidence>
<comment type="caution">
    <text evidence="1">The sequence shown here is derived from an EMBL/GenBank/DDBJ whole genome shotgun (WGS) entry which is preliminary data.</text>
</comment>
<dbReference type="EMBL" id="JANPWB010000010">
    <property type="protein sequence ID" value="KAJ1139963.1"/>
    <property type="molecule type" value="Genomic_DNA"/>
</dbReference>
<keyword evidence="2" id="KW-1185">Reference proteome</keyword>
<accession>A0AAV7QNM4</accession>
<sequence length="291" mass="33284">MHGRLVRELCAAPSGLLPEKGASDMQAKKLYTHGGFLAESKNKVKSRKEEKPSFNRTLHNLKNQVSRESKKVLKDVHWGRKSDDTRLSELRAKYKKNCWMAKQSYHEDLWTKLLMSNKQKNIKKFWELINGLTKGQNRHTNAGIDAATWEAHVQTMFSLPEHHAKEEASQIANDSSKINFGFRVTTQTELSRGSVDQAAHVQQTEQYQKVLGTNKLTNQGTKSTHECRRVAEQDVQTARCRPFWKLCEGPCPEYHVENTLKVQALAAARFLPALSEADQKKNGIRKQQARY</sequence>
<reference evidence="1" key="1">
    <citation type="journal article" date="2022" name="bioRxiv">
        <title>Sequencing and chromosome-scale assembly of the giantPleurodeles waltlgenome.</title>
        <authorList>
            <person name="Brown T."/>
            <person name="Elewa A."/>
            <person name="Iarovenko S."/>
            <person name="Subramanian E."/>
            <person name="Araus A.J."/>
            <person name="Petzold A."/>
            <person name="Susuki M."/>
            <person name="Suzuki K.-i.T."/>
            <person name="Hayashi T."/>
            <person name="Toyoda A."/>
            <person name="Oliveira C."/>
            <person name="Osipova E."/>
            <person name="Leigh N.D."/>
            <person name="Simon A."/>
            <person name="Yun M.H."/>
        </authorList>
    </citation>
    <scope>NUCLEOTIDE SEQUENCE</scope>
    <source>
        <strain evidence="1">20211129_DDA</strain>
        <tissue evidence="1">Liver</tissue>
    </source>
</reference>
<evidence type="ECO:0000313" key="2">
    <source>
        <dbReference type="Proteomes" id="UP001066276"/>
    </source>
</evidence>
<dbReference type="AlphaFoldDB" id="A0AAV7QNM4"/>
<dbReference type="Proteomes" id="UP001066276">
    <property type="component" value="Chromosome 6"/>
</dbReference>
<gene>
    <name evidence="1" type="ORF">NDU88_006324</name>
</gene>
<proteinExistence type="predicted"/>
<protein>
    <submittedName>
        <fullName evidence="1">Uncharacterized protein</fullName>
    </submittedName>
</protein>
<organism evidence="1 2">
    <name type="scientific">Pleurodeles waltl</name>
    <name type="common">Iberian ribbed newt</name>
    <dbReference type="NCBI Taxonomy" id="8319"/>
    <lineage>
        <taxon>Eukaryota</taxon>
        <taxon>Metazoa</taxon>
        <taxon>Chordata</taxon>
        <taxon>Craniata</taxon>
        <taxon>Vertebrata</taxon>
        <taxon>Euteleostomi</taxon>
        <taxon>Amphibia</taxon>
        <taxon>Batrachia</taxon>
        <taxon>Caudata</taxon>
        <taxon>Salamandroidea</taxon>
        <taxon>Salamandridae</taxon>
        <taxon>Pleurodelinae</taxon>
        <taxon>Pleurodeles</taxon>
    </lineage>
</organism>
<name>A0AAV7QNM4_PLEWA</name>